<feature type="domain" description="Cullin neddylation" evidence="1">
    <location>
        <begin position="1095"/>
        <end position="1162"/>
    </location>
</feature>
<dbReference type="GeneID" id="92381456"/>
<keyword evidence="3" id="KW-1185">Reference proteome</keyword>
<dbReference type="EMBL" id="CZPT02000224">
    <property type="protein sequence ID" value="SCU65147.1"/>
    <property type="molecule type" value="Genomic_DNA"/>
</dbReference>
<dbReference type="SMART" id="SM00884">
    <property type="entry name" value="Cullin_Nedd8"/>
    <property type="match status" value="1"/>
</dbReference>
<dbReference type="InterPro" id="IPR036317">
    <property type="entry name" value="Cullin_homology_sf"/>
</dbReference>
<name>A0A1G4I0J8_TRYEQ</name>
<dbReference type="InterPro" id="IPR045093">
    <property type="entry name" value="Cullin"/>
</dbReference>
<dbReference type="InterPro" id="IPR036388">
    <property type="entry name" value="WH-like_DNA-bd_sf"/>
</dbReference>
<dbReference type="Gene3D" id="1.10.10.10">
    <property type="entry name" value="Winged helix-like DNA-binding domain superfamily/Winged helix DNA-binding domain"/>
    <property type="match status" value="1"/>
</dbReference>
<organism evidence="2 3">
    <name type="scientific">Trypanosoma equiperdum</name>
    <dbReference type="NCBI Taxonomy" id="5694"/>
    <lineage>
        <taxon>Eukaryota</taxon>
        <taxon>Discoba</taxon>
        <taxon>Euglenozoa</taxon>
        <taxon>Kinetoplastea</taxon>
        <taxon>Metakinetoplastina</taxon>
        <taxon>Trypanosomatida</taxon>
        <taxon>Trypanosomatidae</taxon>
        <taxon>Trypanosoma</taxon>
    </lineage>
</organism>
<evidence type="ECO:0000259" key="1">
    <source>
        <dbReference type="SMART" id="SM00884"/>
    </source>
</evidence>
<reference evidence="2" key="1">
    <citation type="submission" date="2016-09" db="EMBL/GenBank/DDBJ databases">
        <authorList>
            <person name="Hebert L."/>
            <person name="Moumen B."/>
        </authorList>
    </citation>
    <scope>NUCLEOTIDE SEQUENCE [LARGE SCALE GENOMIC DNA]</scope>
    <source>
        <strain evidence="2">OVI</strain>
    </source>
</reference>
<dbReference type="AlphaFoldDB" id="A0A1G4I0J8"/>
<sequence>MEGEELLYWVRRWVPVNDGLISFACGSCSLFPFPPRVNECSSTTACAASVQKVPNVDGKKEVPTAPRRKETHSSCSSEIVEVNDVSKLYVLMYAMLSSYAKIECWPLSVVIQHLLASSTEAWVQQLCVCSGGLVHAPPVTAVMDSGKLSLPQLSWSCDEVANIWSWTLGANRESWARVSAVAMSHTAAGGRCCCSAERIARPYSVVVNRTVADRSGSGEGYERDIQQPDDAEDVALLHILVNMALHFRRMKWLLKVVFLRLSVDMGDVAWRILQSCVRRMLEHNSDVIKGVLCRAALRCVRKPLCPDATVAGSSPREFESEPEASPHSLGGTCWYRFDEAHKRCVCGTPRIPLVLSVLDECGAHRITQLTTEYVVKKCQELGFALAADQLGPLCALSLRTKCDDTYYSGLAKTLDDVSRVLDGCMATLEGLRTALLAYFCGTSTVVGQDSASNNERVNEAISSFFVGFCEGTIFNDFVAEWALPLWLRACEDEQKRRGAPSAVCTDRKRSAEVPYENRVDTRSHQLTDEANNLKKFNGSDQGGRVRGAVRCPPNGGNSHDGSLSTSLRSGFITLVHFFTPETKSLAIVEATLADSVKRHLELLLAKEQGELRARFCALPQVVYQRCVFLLKLTNQLLDPLAATGCAGAPAALRAVRKGLQAFFIPREPSVILALTSALNAQVVGGRLCGPNCFSSRTETACACAPSDNSFQGDCSHYLEILDTILELASILQSRDLFIDCYCGLLAPRLMRAKHLNDLEVDIEVISRMSVRLGESVVARPLALLRDVRCSVVDPFNAPVASYEGKPFAHGLSCHVRVLCAARWDKYAPISIKVPEMRRLFESGEWFDAVMLRAVQSFERRYQRSSPVMSQGNPVREPPSRGAWSAVFFASLGQEDLDSSGGGGNAPGKARGLPHTGERVNQGTNCVPQQQRTLSWSLGSGTLAIVCTGARGAHESEGGSEIVQLFAPPITLLVLQALERHSRVCAVANSCQPSLTFDLLHRVLPLHVPKPLLGTVLGDLVRHRIVVRTVRGYRNDTDPVSEKGEVINTYTLANSFASCKKRKIFIDLADAGHHWVPLTQEDSLDGNVPDTLCDALELDRKKRLEAGIIQLMKAQQRLPHTELFAAARRQLQAHFPVTTSIFKQCISELIDRDYLARQDADTYIYVA</sequence>
<evidence type="ECO:0000313" key="3">
    <source>
        <dbReference type="Proteomes" id="UP000195570"/>
    </source>
</evidence>
<dbReference type="VEuPathDB" id="TriTrypDB:TEOVI_000752200"/>
<accession>A0A1G4I0J8</accession>
<protein>
    <submittedName>
        <fullName evidence="2">Cullin family/Cullin protein neddylation domain containing protein, putative</fullName>
    </submittedName>
</protein>
<dbReference type="InterPro" id="IPR036390">
    <property type="entry name" value="WH_DNA-bd_sf"/>
</dbReference>
<dbReference type="SUPFAM" id="SSF75632">
    <property type="entry name" value="Cullin homology domain"/>
    <property type="match status" value="1"/>
</dbReference>
<dbReference type="InterPro" id="IPR019559">
    <property type="entry name" value="Cullin_neddylation_domain"/>
</dbReference>
<dbReference type="Proteomes" id="UP000195570">
    <property type="component" value="Unassembled WGS sequence"/>
</dbReference>
<comment type="caution">
    <text evidence="2">The sequence shown here is derived from an EMBL/GenBank/DDBJ whole genome shotgun (WGS) entry which is preliminary data.</text>
</comment>
<dbReference type="RefSeq" id="XP_067076796.1">
    <property type="nucleotide sequence ID" value="XM_067220695.1"/>
</dbReference>
<proteinExistence type="predicted"/>
<dbReference type="Pfam" id="PF10557">
    <property type="entry name" value="Cullin_Nedd8"/>
    <property type="match status" value="1"/>
</dbReference>
<evidence type="ECO:0000313" key="2">
    <source>
        <dbReference type="EMBL" id="SCU65147.1"/>
    </source>
</evidence>
<dbReference type="PANTHER" id="PTHR11932">
    <property type="entry name" value="CULLIN"/>
    <property type="match status" value="1"/>
</dbReference>
<gene>
    <name evidence="2" type="ORF">TEOVI_000752200</name>
</gene>
<dbReference type="SUPFAM" id="SSF46785">
    <property type="entry name" value="Winged helix' DNA-binding domain"/>
    <property type="match status" value="1"/>
</dbReference>